<keyword evidence="5 6" id="KW-0472">Membrane</keyword>
<evidence type="ECO:0000313" key="8">
    <source>
        <dbReference type="EMBL" id="QIG44020.1"/>
    </source>
</evidence>
<feature type="domain" description="ABC3 transporter permease C-terminal" evidence="7">
    <location>
        <begin position="288"/>
        <end position="399"/>
    </location>
</feature>
<dbReference type="KEGG" id="nano:G5V58_15650"/>
<feature type="transmembrane region" description="Helical" evidence="6">
    <location>
        <begin position="375"/>
        <end position="396"/>
    </location>
</feature>
<feature type="transmembrane region" description="Helical" evidence="6">
    <location>
        <begin position="498"/>
        <end position="517"/>
    </location>
</feature>
<feature type="transmembrane region" description="Helical" evidence="6">
    <location>
        <begin position="863"/>
        <end position="888"/>
    </location>
</feature>
<feature type="transmembrane region" description="Helical" evidence="6">
    <location>
        <begin position="329"/>
        <end position="355"/>
    </location>
</feature>
<dbReference type="InterPro" id="IPR003838">
    <property type="entry name" value="ABC3_permease_C"/>
</dbReference>
<evidence type="ECO:0000313" key="9">
    <source>
        <dbReference type="Proteomes" id="UP000502996"/>
    </source>
</evidence>
<feature type="transmembrane region" description="Helical" evidence="6">
    <location>
        <begin position="967"/>
        <end position="991"/>
    </location>
</feature>
<evidence type="ECO:0000256" key="4">
    <source>
        <dbReference type="ARBA" id="ARBA00022989"/>
    </source>
</evidence>
<sequence length="1003" mass="102980">MWSRIRHRRLQALSLVALAALLTTSLGLGPLYQRAMEQAYAGSVLAGATAPERGLVLRGQDRDPEELEGLVPAGVRASFSAPRAYRYVQVSATRPSGGTAIGTRLYTVADACTRLHVVQGRCPSEAGEVMVSVPDAEQNGWALGARVRVDEPRDPVSPSPPAHGRVSVVGVYEPSGDPDWLAAPLQGRVGVVDMDRGVLTDDWVTAPATMDGPRPGDAWGTVTNGAAFPLGPSVDHDELLRLGPAVARLAEQLRRPDAGAPVSVTSSVPSFAREVATGDDQGRTTVVVLSVQLLVLVAVVLWMVLVAAGDDRRGELALARLRGRGRRGAATYLLAELLPLTLAGVLAGALLAPVLVRAIAAVMFPVPVPLEAPDAYLVSAVAAAFAVALVVLVATLRAVREPVGSLLRAVPPRGRTGVVEVVLVAFSLTAVVALVSGTLEGPLATLAPTLLAVAAALLLARGLRPATLLVVRRLLRGGHAVAAAGLVSAVRRPATRRVLVMVVVGVALLVFCVDALVTGQHNRENAAEQANGARYAMDVQASEVSDVIAAVAAADPDGQHLTPVLRTSAGAGAGPTLAVDPVAFARTASFPLSDPGRVDWEDVEAPDVAPLTLTGAELSGTVDADLSFRGVGVSQAAATTLQLQVRLPSGSTPRVDLVATPTTAGSVPFSAYVPCAEGCVVTGLGLKTPPGLEVSGTVVPHDLSLSGQPVDLGGAGGWRRASGDGGVVEPYVDADGALGLNAATTGSAPPFLLNAWVPDPVPAVVTTVVDDDFAAAGLGGDVPMTVVGRLPRLPGGTTGARLVDLDGLLRRSDELEATDSVQVWSDDAGALDSVREELRARGVELGDVTSVGELRTTYDATPAAWSLALSVLVGGAAVLVTVLVMVVATATSWRARATDLAALRMAGLPDRAVRRLELLGQLPVVVTGAVAGAACGVVAAVVALPAVRQFTEAPEVDTTDFSTPWALVLAAAAAALLLLLVVAVVASRWTVGRARYDRIREGG</sequence>
<keyword evidence="2" id="KW-1003">Cell membrane</keyword>
<name>A0A6G6WG44_9ACTN</name>
<dbReference type="GO" id="GO:0005886">
    <property type="term" value="C:plasma membrane"/>
    <property type="evidence" value="ECO:0007669"/>
    <property type="project" value="UniProtKB-SubCell"/>
</dbReference>
<evidence type="ECO:0000259" key="7">
    <source>
        <dbReference type="Pfam" id="PF02687"/>
    </source>
</evidence>
<dbReference type="PANTHER" id="PTHR43738:SF2">
    <property type="entry name" value="ABC TRANSPORTER PERMEASE"/>
    <property type="match status" value="1"/>
</dbReference>
<feature type="transmembrane region" description="Helical" evidence="6">
    <location>
        <begin position="417"/>
        <end position="437"/>
    </location>
</feature>
<dbReference type="AlphaFoldDB" id="A0A6G6WG44"/>
<dbReference type="EMBL" id="CP049257">
    <property type="protein sequence ID" value="QIG44020.1"/>
    <property type="molecule type" value="Genomic_DNA"/>
</dbReference>
<gene>
    <name evidence="8" type="ORF">G5V58_15650</name>
</gene>
<feature type="transmembrane region" description="Helical" evidence="6">
    <location>
        <begin position="924"/>
        <end position="947"/>
    </location>
</feature>
<comment type="subcellular location">
    <subcellularLocation>
        <location evidence="1">Cell membrane</location>
        <topology evidence="1">Multi-pass membrane protein</topology>
    </subcellularLocation>
</comment>
<dbReference type="PANTHER" id="PTHR43738">
    <property type="entry name" value="ABC TRANSPORTER, MEMBRANE PROTEIN"/>
    <property type="match status" value="1"/>
</dbReference>
<feature type="transmembrane region" description="Helical" evidence="6">
    <location>
        <begin position="443"/>
        <end position="463"/>
    </location>
</feature>
<feature type="transmembrane region" description="Helical" evidence="6">
    <location>
        <begin position="286"/>
        <end position="308"/>
    </location>
</feature>
<accession>A0A6G6WG44</accession>
<keyword evidence="3 6" id="KW-0812">Transmembrane</keyword>
<keyword evidence="9" id="KW-1185">Reference proteome</keyword>
<evidence type="ECO:0000256" key="5">
    <source>
        <dbReference type="ARBA" id="ARBA00023136"/>
    </source>
</evidence>
<dbReference type="Proteomes" id="UP000502996">
    <property type="component" value="Chromosome"/>
</dbReference>
<keyword evidence="4 6" id="KW-1133">Transmembrane helix</keyword>
<reference evidence="8 9" key="1">
    <citation type="submission" date="2020-02" db="EMBL/GenBank/DDBJ databases">
        <title>Full genome sequence of Nocardioides sp. R-3366.</title>
        <authorList>
            <person name="Im W.-T."/>
        </authorList>
    </citation>
    <scope>NUCLEOTIDE SEQUENCE [LARGE SCALE GENOMIC DNA]</scope>
    <source>
        <strain evidence="8 9">R-3366</strain>
    </source>
</reference>
<protein>
    <recommendedName>
        <fullName evidence="7">ABC3 transporter permease C-terminal domain-containing protein</fullName>
    </recommendedName>
</protein>
<evidence type="ECO:0000256" key="3">
    <source>
        <dbReference type="ARBA" id="ARBA00022692"/>
    </source>
</evidence>
<proteinExistence type="predicted"/>
<dbReference type="Pfam" id="PF02687">
    <property type="entry name" value="FtsX"/>
    <property type="match status" value="2"/>
</dbReference>
<evidence type="ECO:0000256" key="6">
    <source>
        <dbReference type="SAM" id="Phobius"/>
    </source>
</evidence>
<evidence type="ECO:0000256" key="2">
    <source>
        <dbReference type="ARBA" id="ARBA00022475"/>
    </source>
</evidence>
<evidence type="ECO:0000256" key="1">
    <source>
        <dbReference type="ARBA" id="ARBA00004651"/>
    </source>
</evidence>
<dbReference type="InterPro" id="IPR051125">
    <property type="entry name" value="ABC-4/HrtB_transporter"/>
</dbReference>
<feature type="domain" description="ABC3 transporter permease C-terminal" evidence="7">
    <location>
        <begin position="873"/>
        <end position="987"/>
    </location>
</feature>
<dbReference type="RefSeq" id="WP_165234646.1">
    <property type="nucleotide sequence ID" value="NZ_CP049257.1"/>
</dbReference>
<organism evidence="8 9">
    <name type="scientific">Nocardioides anomalus</name>
    <dbReference type="NCBI Taxonomy" id="2712223"/>
    <lineage>
        <taxon>Bacteria</taxon>
        <taxon>Bacillati</taxon>
        <taxon>Actinomycetota</taxon>
        <taxon>Actinomycetes</taxon>
        <taxon>Propionibacteriales</taxon>
        <taxon>Nocardioidaceae</taxon>
        <taxon>Nocardioides</taxon>
    </lineage>
</organism>